<evidence type="ECO:0000256" key="1">
    <source>
        <dbReference type="SAM" id="Phobius"/>
    </source>
</evidence>
<protein>
    <submittedName>
        <fullName evidence="4">Preprotein translocase subunit SecY</fullName>
    </submittedName>
</protein>
<feature type="transmembrane region" description="Helical" evidence="1">
    <location>
        <begin position="59"/>
        <end position="76"/>
    </location>
</feature>
<accession>A0A0N4XIM4</accession>
<dbReference type="STRING" id="27835.A0A0N4XIM4"/>
<evidence type="ECO:0000313" key="4">
    <source>
        <dbReference type="WBParaSite" id="NBR_0000237601-mRNA-1"/>
    </source>
</evidence>
<name>A0A0N4XIM4_NIPBR</name>
<keyword evidence="1" id="KW-0472">Membrane</keyword>
<proteinExistence type="predicted"/>
<feature type="transmembrane region" description="Helical" evidence="1">
    <location>
        <begin position="17"/>
        <end position="39"/>
    </location>
</feature>
<reference evidence="2 3" key="2">
    <citation type="submission" date="2018-11" db="EMBL/GenBank/DDBJ databases">
        <authorList>
            <consortium name="Pathogen Informatics"/>
        </authorList>
    </citation>
    <scope>NUCLEOTIDE SEQUENCE [LARGE SCALE GENOMIC DNA]</scope>
</reference>
<evidence type="ECO:0000313" key="3">
    <source>
        <dbReference type="Proteomes" id="UP000271162"/>
    </source>
</evidence>
<keyword evidence="1" id="KW-0812">Transmembrane</keyword>
<dbReference type="WBParaSite" id="NBR_0000237601-mRNA-1">
    <property type="protein sequence ID" value="NBR_0000237601-mRNA-1"/>
    <property type="gene ID" value="NBR_0000237601"/>
</dbReference>
<evidence type="ECO:0000313" key="2">
    <source>
        <dbReference type="EMBL" id="VDL65965.1"/>
    </source>
</evidence>
<gene>
    <name evidence="2" type="ORF">NBR_LOCUS2376</name>
</gene>
<dbReference type="Proteomes" id="UP000271162">
    <property type="component" value="Unassembled WGS sequence"/>
</dbReference>
<keyword evidence="1" id="KW-1133">Transmembrane helix</keyword>
<dbReference type="EMBL" id="UYSL01002657">
    <property type="protein sequence ID" value="VDL65965.1"/>
    <property type="molecule type" value="Genomic_DNA"/>
</dbReference>
<reference evidence="4" key="1">
    <citation type="submission" date="2017-02" db="UniProtKB">
        <authorList>
            <consortium name="WormBaseParasite"/>
        </authorList>
    </citation>
    <scope>IDENTIFICATION</scope>
</reference>
<keyword evidence="3" id="KW-1185">Reference proteome</keyword>
<organism evidence="4">
    <name type="scientific">Nippostrongylus brasiliensis</name>
    <name type="common">Rat hookworm</name>
    <dbReference type="NCBI Taxonomy" id="27835"/>
    <lineage>
        <taxon>Eukaryota</taxon>
        <taxon>Metazoa</taxon>
        <taxon>Ecdysozoa</taxon>
        <taxon>Nematoda</taxon>
        <taxon>Chromadorea</taxon>
        <taxon>Rhabditida</taxon>
        <taxon>Rhabditina</taxon>
        <taxon>Rhabditomorpha</taxon>
        <taxon>Strongyloidea</taxon>
        <taxon>Heligmosomidae</taxon>
        <taxon>Nippostrongylus</taxon>
    </lineage>
</organism>
<dbReference type="AlphaFoldDB" id="A0A0N4XIM4"/>
<sequence length="87" mass="10106">MSALRIYLQVVKGSSPFWIRILVGILRIWFFIYDCLNYIPYQLFNSPVEKLRKSDATKVGFAVLIFSFAFLVPNVLDYSPVINLENL</sequence>